<dbReference type="InterPro" id="IPR001670">
    <property type="entry name" value="ADH_Fe/GldA"/>
</dbReference>
<accession>A0ABR2VF94</accession>
<dbReference type="Pfam" id="PF00465">
    <property type="entry name" value="Fe-ADH"/>
    <property type="match status" value="1"/>
</dbReference>
<dbReference type="Pfam" id="PF25137">
    <property type="entry name" value="ADH_Fe_C"/>
    <property type="match status" value="1"/>
</dbReference>
<dbReference type="Gene3D" id="3.40.50.1970">
    <property type="match status" value="1"/>
</dbReference>
<dbReference type="PANTHER" id="PTHR11496:SF107">
    <property type="entry name" value="ALCOHOL DEHYDROGENASE, PUTATIVE (AFU_ORTHOLOGUE AFUA_1G06800)-RELATED"/>
    <property type="match status" value="1"/>
</dbReference>
<evidence type="ECO:0000313" key="4">
    <source>
        <dbReference type="EMBL" id="KAK9425584.1"/>
    </source>
</evidence>
<dbReference type="PANTHER" id="PTHR11496">
    <property type="entry name" value="ALCOHOL DEHYDROGENASE"/>
    <property type="match status" value="1"/>
</dbReference>
<evidence type="ECO:0000256" key="1">
    <source>
        <dbReference type="ARBA" id="ARBA00023002"/>
    </source>
</evidence>
<evidence type="ECO:0000313" key="5">
    <source>
        <dbReference type="Proteomes" id="UP001408356"/>
    </source>
</evidence>
<feature type="domain" description="Fe-containing alcohol dehydrogenase-like C-terminal" evidence="3">
    <location>
        <begin position="133"/>
        <end position="345"/>
    </location>
</feature>
<dbReference type="CDD" id="cd08192">
    <property type="entry name" value="MAR-like"/>
    <property type="match status" value="1"/>
</dbReference>
<protein>
    <submittedName>
        <fullName evidence="4">Alcohol dehydrogenase iron-type/glycerol dehydrogenase GldA domain-containing protein</fullName>
    </submittedName>
</protein>
<organism evidence="4 5">
    <name type="scientific">Seiridium unicorne</name>
    <dbReference type="NCBI Taxonomy" id="138068"/>
    <lineage>
        <taxon>Eukaryota</taxon>
        <taxon>Fungi</taxon>
        <taxon>Dikarya</taxon>
        <taxon>Ascomycota</taxon>
        <taxon>Pezizomycotina</taxon>
        <taxon>Sordariomycetes</taxon>
        <taxon>Xylariomycetidae</taxon>
        <taxon>Amphisphaeriales</taxon>
        <taxon>Sporocadaceae</taxon>
        <taxon>Seiridium</taxon>
    </lineage>
</organism>
<reference evidence="4 5" key="1">
    <citation type="journal article" date="2024" name="J. Plant Pathol.">
        <title>Sequence and assembly of the genome of Seiridium unicorne, isolate CBS 538.82, causal agent of cypress canker disease.</title>
        <authorList>
            <person name="Scali E."/>
            <person name="Rocca G.D."/>
            <person name="Danti R."/>
            <person name="Garbelotto M."/>
            <person name="Barberini S."/>
            <person name="Baroncelli R."/>
            <person name="Emiliani G."/>
        </authorList>
    </citation>
    <scope>NUCLEOTIDE SEQUENCE [LARGE SCALE GENOMIC DNA]</scope>
    <source>
        <strain evidence="4 5">BM-138-508</strain>
    </source>
</reference>
<name>A0ABR2VF94_9PEZI</name>
<dbReference type="EMBL" id="JARVKF010000013">
    <property type="protein sequence ID" value="KAK9425584.1"/>
    <property type="molecule type" value="Genomic_DNA"/>
</dbReference>
<dbReference type="InterPro" id="IPR039697">
    <property type="entry name" value="Alcohol_dehydrogenase_Fe"/>
</dbReference>
<proteinExistence type="predicted"/>
<dbReference type="Gene3D" id="1.20.1090.10">
    <property type="entry name" value="Dehydroquinate synthase-like - alpha domain"/>
    <property type="match status" value="1"/>
</dbReference>
<keyword evidence="1" id="KW-0560">Oxidoreductase</keyword>
<dbReference type="SUPFAM" id="SSF56796">
    <property type="entry name" value="Dehydroquinate synthase-like"/>
    <property type="match status" value="1"/>
</dbReference>
<gene>
    <name evidence="4" type="ORF">SUNI508_02945</name>
</gene>
<sequence length="346" mass="37150">MRQHVPWEDVLEVAKELHKTAADLIVTLGAGSLTDGAKVASFAVANEAFTTEKLARLHISASPKPDPSTIKGCELPIINIPTSLSGGEYTFRGGATDFRTHQKRSFQHPTIGASLIILDPGITISTPERVWLSSGLRAVDHCIEGLCSVFFNGPADTDTKQKVEDSLIAGLELLLPSLLITKQKPQDIPARQNCMLGVIEAMKGLKSGVPMGASHGIGHQLGPLGVGHGETTCVLLPSTLRWNQKYGEKWVHERQAKVLSVIQNNLKVVDTLQKADFDSNSRDLGGAVAAYIAALGLPGSLREVGVGVDKLKGLAENAMTDRYIPTNPVTIRQTEQVEEILQMAMG</sequence>
<dbReference type="InterPro" id="IPR056798">
    <property type="entry name" value="ADH_Fe_C"/>
</dbReference>
<dbReference type="Proteomes" id="UP001408356">
    <property type="component" value="Unassembled WGS sequence"/>
</dbReference>
<keyword evidence="5" id="KW-1185">Reference proteome</keyword>
<evidence type="ECO:0000259" key="3">
    <source>
        <dbReference type="Pfam" id="PF25137"/>
    </source>
</evidence>
<evidence type="ECO:0000259" key="2">
    <source>
        <dbReference type="Pfam" id="PF00465"/>
    </source>
</evidence>
<comment type="caution">
    <text evidence="4">The sequence shown here is derived from an EMBL/GenBank/DDBJ whole genome shotgun (WGS) entry which is preliminary data.</text>
</comment>
<feature type="domain" description="Alcohol dehydrogenase iron-type/glycerol dehydrogenase GldA" evidence="2">
    <location>
        <begin position="3"/>
        <end position="120"/>
    </location>
</feature>